<dbReference type="AlphaFoldDB" id="A0A0A8K4N2"/>
<dbReference type="GO" id="GO:0005524">
    <property type="term" value="F:ATP binding"/>
    <property type="evidence" value="ECO:0007669"/>
    <property type="project" value="InterPro"/>
</dbReference>
<dbReference type="Proteomes" id="UP000031643">
    <property type="component" value="Chromosome"/>
</dbReference>
<dbReference type="HOGENOM" id="CLU_2193827_0_0_5"/>
<feature type="domain" description="Chromosomal replication initiator DnaA C-terminal" evidence="1">
    <location>
        <begin position="3"/>
        <end position="73"/>
    </location>
</feature>
<dbReference type="Gene3D" id="1.10.1750.10">
    <property type="match status" value="1"/>
</dbReference>
<dbReference type="SUPFAM" id="SSF48295">
    <property type="entry name" value="TrpR-like"/>
    <property type="match status" value="1"/>
</dbReference>
<dbReference type="SMART" id="SM00760">
    <property type="entry name" value="Bac_DnaA_C"/>
    <property type="match status" value="1"/>
</dbReference>
<dbReference type="STRING" id="1384459.GL4_1503"/>
<keyword evidence="3" id="KW-1185">Reference proteome</keyword>
<dbReference type="GO" id="GO:0043565">
    <property type="term" value="F:sequence-specific DNA binding"/>
    <property type="evidence" value="ECO:0007669"/>
    <property type="project" value="InterPro"/>
</dbReference>
<gene>
    <name evidence="2" type="ORF">GL4_1503</name>
</gene>
<accession>A0A0A8K4N2</accession>
<protein>
    <recommendedName>
        <fullName evidence="1">Chromosomal replication initiator DnaA C-terminal domain-containing protein</fullName>
    </recommendedName>
</protein>
<dbReference type="GO" id="GO:0006275">
    <property type="term" value="P:regulation of DNA replication"/>
    <property type="evidence" value="ECO:0007669"/>
    <property type="project" value="InterPro"/>
</dbReference>
<evidence type="ECO:0000313" key="3">
    <source>
        <dbReference type="Proteomes" id="UP000031643"/>
    </source>
</evidence>
<dbReference type="GO" id="GO:0006270">
    <property type="term" value="P:DNA replication initiation"/>
    <property type="evidence" value="ECO:0007669"/>
    <property type="project" value="InterPro"/>
</dbReference>
<proteinExistence type="predicted"/>
<evidence type="ECO:0000313" key="2">
    <source>
        <dbReference type="EMBL" id="BAQ16959.1"/>
    </source>
</evidence>
<dbReference type="KEGG" id="mcg:GL4_1503"/>
<evidence type="ECO:0000259" key="1">
    <source>
        <dbReference type="SMART" id="SM00760"/>
    </source>
</evidence>
<dbReference type="RefSeq" id="WP_045366182.1">
    <property type="nucleotide sequence ID" value="NZ_AP014648.1"/>
</dbReference>
<dbReference type="EMBL" id="AP014648">
    <property type="protein sequence ID" value="BAQ16959.1"/>
    <property type="molecule type" value="Genomic_DNA"/>
</dbReference>
<reference evidence="2 3" key="1">
    <citation type="submission" date="2014-09" db="EMBL/GenBank/DDBJ databases">
        <title>Genome sequencing of Methyloceanibacter caenitepidi Gela4.</title>
        <authorList>
            <person name="Takeuchi M."/>
            <person name="Susumu S."/>
            <person name="Kamagata Y."/>
            <person name="Oshima K."/>
            <person name="Hattori M."/>
            <person name="Iwasaki W."/>
        </authorList>
    </citation>
    <scope>NUCLEOTIDE SEQUENCE [LARGE SCALE GENOMIC DNA]</scope>
    <source>
        <strain evidence="2 3">Gela4</strain>
    </source>
</reference>
<dbReference type="InterPro" id="IPR013159">
    <property type="entry name" value="DnaA_C"/>
</dbReference>
<organism evidence="2 3">
    <name type="scientific">Methyloceanibacter caenitepidi</name>
    <dbReference type="NCBI Taxonomy" id="1384459"/>
    <lineage>
        <taxon>Bacteria</taxon>
        <taxon>Pseudomonadati</taxon>
        <taxon>Pseudomonadota</taxon>
        <taxon>Alphaproteobacteria</taxon>
        <taxon>Hyphomicrobiales</taxon>
        <taxon>Hyphomicrobiaceae</taxon>
        <taxon>Methyloceanibacter</taxon>
    </lineage>
</organism>
<name>A0A0A8K4N2_9HYPH</name>
<dbReference type="InterPro" id="IPR010921">
    <property type="entry name" value="Trp_repressor/repl_initiator"/>
</dbReference>
<sequence length="108" mass="12005">MTSLDRLVNLVAEHFDLAPDVLTAPGKQARRISYARHVGAYIAIAVQKQTYEDTAGAFGLGEQTSARYGYRRIREYLELGHPRIFCGHCPAEDVATLTKLIEADRRAA</sequence>